<protein>
    <recommendedName>
        <fullName evidence="5">Tetratricopeptide repeat-containing protein</fullName>
    </recommendedName>
</protein>
<dbReference type="SUPFAM" id="SSF48452">
    <property type="entry name" value="TPR-like"/>
    <property type="match status" value="2"/>
</dbReference>
<organism evidence="3 4">
    <name type="scientific">Caenispirillum bisanense</name>
    <dbReference type="NCBI Taxonomy" id="414052"/>
    <lineage>
        <taxon>Bacteria</taxon>
        <taxon>Pseudomonadati</taxon>
        <taxon>Pseudomonadota</taxon>
        <taxon>Alphaproteobacteria</taxon>
        <taxon>Rhodospirillales</taxon>
        <taxon>Novispirillaceae</taxon>
        <taxon>Caenispirillum</taxon>
    </lineage>
</organism>
<dbReference type="InterPro" id="IPR011990">
    <property type="entry name" value="TPR-like_helical_dom_sf"/>
</dbReference>
<evidence type="ECO:0008006" key="5">
    <source>
        <dbReference type="Google" id="ProtNLM"/>
    </source>
</evidence>
<evidence type="ECO:0000313" key="4">
    <source>
        <dbReference type="Proteomes" id="UP000219621"/>
    </source>
</evidence>
<feature type="region of interest" description="Disordered" evidence="1">
    <location>
        <begin position="144"/>
        <end position="166"/>
    </location>
</feature>
<dbReference type="Proteomes" id="UP000219621">
    <property type="component" value="Unassembled WGS sequence"/>
</dbReference>
<sequence length="1156" mass="124278">MTGLHAETPIRSLARRFGGRLRAAAVAAALAVAALAVAALAPLPADAATAVRAAAHEGYGRIVFDWDSPVRYDVEQAAGQIIIRFDQPVGPGAERVPAALRDYVAAARVSPDGRTVTLPLKGGFEPRTFTIGTSVVLDLMGGPQKPAPAAAPTPAPAPAAAPAQPAAAASAGKLPVRTGEHPGFFRVVFDWNRPVGYRVLSNGDRAVVEFQRNATVDLPAFRAAMPQDLRQVAAEPRGEGLAVTVPLPPGGRVRHFTSGSKVVLDLLPAAGQQPPARTPEEQQQAPGETTAAAAVPVPVPPPAKPDGTAPAAPAVTPPQAAGSGPSPGTALAQAIRKAQGKEDEKATQAADLAKAAQELTPPGEGEEDLPPLQPGQKARVASLSFSWNEPTAAAVFRRGGYLWVVFDRHQDVDINLLRRLGAGIVTHIDQQQSRASTIVRMIVEPGYNPSVRREGLLWIVDLMRQPLKPATAIEVQPQPQSPVGPRLYLPVAEGGRTITVRDPEIGDSIIVVPVIPLGHGVYPSRSLPDLDMPVTAQGVVAIPKTERVSATSTRNGVDITAIGGLRLSGDTARLEAMNRVGDESVLSHVYDIRGWMRGPAEDYIKNRQDLLMAVADATGERKQRARLEMARFYFAHGFAAEAMGVLRTLEDEAPEMINSAPFRALRGGAEYLMGRYAEAVDDLSHPSLAGVDEADFWRAAAQAALGDPALQARTLRQTGGVLGAYPDRVKIPLALQAAEASVDAADDLAAHNFLEAARTDVNTPGELAAITYLEGRLDEATGAYESAAEKWEEVEAGPSRYYRAKAARDRLELLAKMERLDRPELIKGLEDLRFAWRGGPFEFSLLMRLGGLYVEEQKWPEALRTYKIAASYFPQLPGSERAAEAMRQIFDKLYLEGAADGMSPITAIALFDDFRELTPTGAKGDEMIRRLADRLVSMDLLDQAAALLDRQVKFRLQGVERARIGGRLGLVHLLNHDPESALKALLMTRAPETPAPLERQRNQLMARALADLDQIDEAIELLSGDDSENAKLLRAEILWRKQDWKGAAKALADLVPAPARDATLDTTQARRVLDWATALTLANDDAGVATLRSRYLGAMQKTSYRDAFDLITAAPADGVIDYRTVADRIKQAENFQSFLSAYRDRLREGGALSAIN</sequence>
<feature type="compositionally biased region" description="Low complexity" evidence="1">
    <location>
        <begin position="281"/>
        <end position="296"/>
    </location>
</feature>
<dbReference type="EMBL" id="OCNJ01000011">
    <property type="protein sequence ID" value="SOE00133.1"/>
    <property type="molecule type" value="Genomic_DNA"/>
</dbReference>
<evidence type="ECO:0000313" key="3">
    <source>
        <dbReference type="EMBL" id="SOE00133.1"/>
    </source>
</evidence>
<evidence type="ECO:0000256" key="1">
    <source>
        <dbReference type="SAM" id="MobiDB-lite"/>
    </source>
</evidence>
<dbReference type="Gene3D" id="1.25.40.10">
    <property type="entry name" value="Tetratricopeptide repeat domain"/>
    <property type="match status" value="1"/>
</dbReference>
<dbReference type="AlphaFoldDB" id="A0A286GXA2"/>
<feature type="chain" id="PRO_5012154197" description="Tetratricopeptide repeat-containing protein" evidence="2">
    <location>
        <begin position="48"/>
        <end position="1156"/>
    </location>
</feature>
<keyword evidence="2" id="KW-0732">Signal</keyword>
<gene>
    <name evidence="3" type="ORF">SAMN05421508_11198</name>
</gene>
<evidence type="ECO:0000256" key="2">
    <source>
        <dbReference type="SAM" id="SignalP"/>
    </source>
</evidence>
<feature type="signal peptide" evidence="2">
    <location>
        <begin position="1"/>
        <end position="47"/>
    </location>
</feature>
<name>A0A286GXA2_9PROT</name>
<feature type="region of interest" description="Disordered" evidence="1">
    <location>
        <begin position="271"/>
        <end position="351"/>
    </location>
</feature>
<feature type="compositionally biased region" description="Low complexity" evidence="1">
    <location>
        <begin position="305"/>
        <end position="330"/>
    </location>
</feature>
<keyword evidence="4" id="KW-1185">Reference proteome</keyword>
<feature type="compositionally biased region" description="Pro residues" evidence="1">
    <location>
        <begin position="145"/>
        <end position="159"/>
    </location>
</feature>
<reference evidence="3 4" key="1">
    <citation type="submission" date="2017-09" db="EMBL/GenBank/DDBJ databases">
        <authorList>
            <person name="Ehlers B."/>
            <person name="Leendertz F.H."/>
        </authorList>
    </citation>
    <scope>NUCLEOTIDE SEQUENCE [LARGE SCALE GENOMIC DNA]</scope>
    <source>
        <strain evidence="3 4">USBA 140</strain>
    </source>
</reference>
<accession>A0A286GXA2</accession>
<proteinExistence type="predicted"/>
<dbReference type="RefSeq" id="WP_245913584.1">
    <property type="nucleotide sequence ID" value="NZ_OCNJ01000011.1"/>
</dbReference>